<dbReference type="InterPro" id="IPR027417">
    <property type="entry name" value="P-loop_NTPase"/>
</dbReference>
<keyword evidence="4 7" id="KW-0067">ATP-binding</keyword>
<evidence type="ECO:0000256" key="5">
    <source>
        <dbReference type="ARBA" id="ARBA00022970"/>
    </source>
</evidence>
<keyword evidence="3" id="KW-0547">Nucleotide-binding</keyword>
<dbReference type="SMART" id="SM00382">
    <property type="entry name" value="AAA"/>
    <property type="match status" value="1"/>
</dbReference>
<evidence type="ECO:0000256" key="3">
    <source>
        <dbReference type="ARBA" id="ARBA00022741"/>
    </source>
</evidence>
<comment type="similarity">
    <text evidence="1">Belongs to the ABC transporter superfamily.</text>
</comment>
<gene>
    <name evidence="7" type="ORF">ENV54_10205</name>
</gene>
<evidence type="ECO:0000259" key="6">
    <source>
        <dbReference type="PROSITE" id="PS50893"/>
    </source>
</evidence>
<dbReference type="PANTHER" id="PTHR43820">
    <property type="entry name" value="HIGH-AFFINITY BRANCHED-CHAIN AMINO ACID TRANSPORT ATP-BINDING PROTEIN LIVF"/>
    <property type="match status" value="1"/>
</dbReference>
<name>A0A7C4EY37_9BACT</name>
<dbReference type="InterPro" id="IPR003593">
    <property type="entry name" value="AAA+_ATPase"/>
</dbReference>
<proteinExistence type="inferred from homology"/>
<dbReference type="EMBL" id="DTGT01000329">
    <property type="protein sequence ID" value="HGH61657.1"/>
    <property type="molecule type" value="Genomic_DNA"/>
</dbReference>
<dbReference type="PROSITE" id="PS50893">
    <property type="entry name" value="ABC_TRANSPORTER_2"/>
    <property type="match status" value="1"/>
</dbReference>
<keyword evidence="5" id="KW-0029">Amino-acid transport</keyword>
<sequence>MLEVRDIHTFYGLSHVLFGVSLTVGRGEIVCLLGRNGAGKSTIIKSIMGIVPPRQGSIKFKGREIKDLAPFRIARLGVGYVPDDRRVFADLTVGENLEISERPGVTSTEWNKQKVYEFFPALAHIDGRKAGLLSGGEQQMLTIARALVTNPDLLLLDEPTEGLAPLIVRMLQERILELKATGLTILLAEQNQKAALALSDRGYIIDNGVIRFEGTIQELRENESVRKKYLLV</sequence>
<dbReference type="Gene3D" id="3.40.50.300">
    <property type="entry name" value="P-loop containing nucleotide triphosphate hydrolases"/>
    <property type="match status" value="1"/>
</dbReference>
<dbReference type="InterPro" id="IPR017871">
    <property type="entry name" value="ABC_transporter-like_CS"/>
</dbReference>
<dbReference type="AlphaFoldDB" id="A0A7C4EY37"/>
<evidence type="ECO:0000313" key="7">
    <source>
        <dbReference type="EMBL" id="HGH61657.1"/>
    </source>
</evidence>
<dbReference type="GO" id="GO:0015658">
    <property type="term" value="F:branched-chain amino acid transmembrane transporter activity"/>
    <property type="evidence" value="ECO:0007669"/>
    <property type="project" value="TreeGrafter"/>
</dbReference>
<dbReference type="Pfam" id="PF00005">
    <property type="entry name" value="ABC_tran"/>
    <property type="match status" value="1"/>
</dbReference>
<keyword evidence="2" id="KW-0813">Transport</keyword>
<evidence type="ECO:0000256" key="4">
    <source>
        <dbReference type="ARBA" id="ARBA00022840"/>
    </source>
</evidence>
<dbReference type="GO" id="GO:0015807">
    <property type="term" value="P:L-amino acid transport"/>
    <property type="evidence" value="ECO:0007669"/>
    <property type="project" value="TreeGrafter"/>
</dbReference>
<dbReference type="CDD" id="cd03224">
    <property type="entry name" value="ABC_TM1139_LivF_branched"/>
    <property type="match status" value="1"/>
</dbReference>
<dbReference type="InterPro" id="IPR003439">
    <property type="entry name" value="ABC_transporter-like_ATP-bd"/>
</dbReference>
<accession>A0A7C4EY37</accession>
<feature type="domain" description="ABC transporter" evidence="6">
    <location>
        <begin position="2"/>
        <end position="232"/>
    </location>
</feature>
<comment type="caution">
    <text evidence="7">The sequence shown here is derived from an EMBL/GenBank/DDBJ whole genome shotgun (WGS) entry which is preliminary data.</text>
</comment>
<dbReference type="PROSITE" id="PS00211">
    <property type="entry name" value="ABC_TRANSPORTER_1"/>
    <property type="match status" value="1"/>
</dbReference>
<evidence type="ECO:0000256" key="1">
    <source>
        <dbReference type="ARBA" id="ARBA00005417"/>
    </source>
</evidence>
<dbReference type="GO" id="GO:0016887">
    <property type="term" value="F:ATP hydrolysis activity"/>
    <property type="evidence" value="ECO:0007669"/>
    <property type="project" value="InterPro"/>
</dbReference>
<dbReference type="SUPFAM" id="SSF52540">
    <property type="entry name" value="P-loop containing nucleoside triphosphate hydrolases"/>
    <property type="match status" value="1"/>
</dbReference>
<dbReference type="InterPro" id="IPR052156">
    <property type="entry name" value="BCAA_Transport_ATP-bd_LivF"/>
</dbReference>
<dbReference type="GO" id="GO:0005524">
    <property type="term" value="F:ATP binding"/>
    <property type="evidence" value="ECO:0007669"/>
    <property type="project" value="UniProtKB-KW"/>
</dbReference>
<reference evidence="7" key="1">
    <citation type="journal article" date="2020" name="mSystems">
        <title>Genome- and Community-Level Interaction Insights into Carbon Utilization and Element Cycling Functions of Hydrothermarchaeota in Hydrothermal Sediment.</title>
        <authorList>
            <person name="Zhou Z."/>
            <person name="Liu Y."/>
            <person name="Xu W."/>
            <person name="Pan J."/>
            <person name="Luo Z.H."/>
            <person name="Li M."/>
        </authorList>
    </citation>
    <scope>NUCLEOTIDE SEQUENCE [LARGE SCALE GENOMIC DNA]</scope>
    <source>
        <strain evidence="7">SpSt-769</strain>
    </source>
</reference>
<evidence type="ECO:0000256" key="2">
    <source>
        <dbReference type="ARBA" id="ARBA00022448"/>
    </source>
</evidence>
<dbReference type="PANTHER" id="PTHR43820:SF2">
    <property type="entry name" value="ABC TRANSPORTER ATP-BINDING PROTEIN"/>
    <property type="match status" value="1"/>
</dbReference>
<protein>
    <submittedName>
        <fullName evidence="7">ABC transporter ATP-binding protein</fullName>
    </submittedName>
</protein>
<organism evidence="7">
    <name type="scientific">Desulfomonile tiedjei</name>
    <dbReference type="NCBI Taxonomy" id="2358"/>
    <lineage>
        <taxon>Bacteria</taxon>
        <taxon>Pseudomonadati</taxon>
        <taxon>Thermodesulfobacteriota</taxon>
        <taxon>Desulfomonilia</taxon>
        <taxon>Desulfomonilales</taxon>
        <taxon>Desulfomonilaceae</taxon>
        <taxon>Desulfomonile</taxon>
    </lineage>
</organism>